<keyword evidence="2" id="KW-0408">Iron</keyword>
<evidence type="ECO:0000256" key="1">
    <source>
        <dbReference type="ARBA" id="ARBA00008056"/>
    </source>
</evidence>
<evidence type="ECO:0000313" key="4">
    <source>
        <dbReference type="EMBL" id="KAH0958158.1"/>
    </source>
</evidence>
<dbReference type="SUPFAM" id="SSF51197">
    <property type="entry name" value="Clavaminate synthase-like"/>
    <property type="match status" value="1"/>
</dbReference>
<dbReference type="InterPro" id="IPR044861">
    <property type="entry name" value="IPNS-like_FE2OG_OXY"/>
</dbReference>
<dbReference type="AlphaFoldDB" id="A0A9P8SCY8"/>
<dbReference type="GeneID" id="68359981"/>
<keyword evidence="5" id="KW-1185">Reference proteome</keyword>
<keyword evidence="2" id="KW-0560">Oxidoreductase</keyword>
<dbReference type="GO" id="GO:0016491">
    <property type="term" value="F:oxidoreductase activity"/>
    <property type="evidence" value="ECO:0007669"/>
    <property type="project" value="UniProtKB-KW"/>
</dbReference>
<keyword evidence="2" id="KW-0479">Metal-binding</keyword>
<reference evidence="4" key="1">
    <citation type="submission" date="2021-09" db="EMBL/GenBank/DDBJ databases">
        <title>A high-quality genome of the endoparasitic fungus Hirsutella rhossiliensis with a comparison of Hirsutella genomes reveals transposable elements contributing to genome size variation.</title>
        <authorList>
            <person name="Lin R."/>
            <person name="Jiao Y."/>
            <person name="Sun X."/>
            <person name="Ling J."/>
            <person name="Xie B."/>
            <person name="Cheng X."/>
        </authorList>
    </citation>
    <scope>NUCLEOTIDE SEQUENCE</scope>
    <source>
        <strain evidence="4">HR02</strain>
    </source>
</reference>
<sequence length="334" mass="37735">MGSLDTGKYGSGVRTVDFARFFSDDAKVRARLCEELVGCLATVGFVKLINHGIGGDEIRQAFDINRRFFRLAPEAKEKAAHPPEPNPHRGYSYVGQEKLSMVKDYEKGSREVLDVFDVKESYDQGPAVDELYPNRWPDEDDVPGFRATASSFYQRCHEAHQDILRALAMGLGLGATFLLDLCEPNSSEMRLNHYPGGPVSAMGRGARRISEHTDFGTMTLLFQDSVGGLEVEDQRQPGSYFAVPRESPDEMIVNVGDCLQRWTNDGFRSASHRVVLPDDQDAWVDDRYSIAYFGKPSRAQPVGSRRELLRDGEEPRYENMTAWEYNQEKLVRTY</sequence>
<dbReference type="InterPro" id="IPR005123">
    <property type="entry name" value="Oxoglu/Fe-dep_dioxygenase_dom"/>
</dbReference>
<evidence type="ECO:0000256" key="2">
    <source>
        <dbReference type="RuleBase" id="RU003682"/>
    </source>
</evidence>
<dbReference type="PRINTS" id="PR00682">
    <property type="entry name" value="IPNSYNTHASE"/>
</dbReference>
<dbReference type="GO" id="GO:0046872">
    <property type="term" value="F:metal ion binding"/>
    <property type="evidence" value="ECO:0007669"/>
    <property type="project" value="UniProtKB-KW"/>
</dbReference>
<dbReference type="PANTHER" id="PTHR47990">
    <property type="entry name" value="2-OXOGLUTARATE (2OG) AND FE(II)-DEPENDENT OXYGENASE SUPERFAMILY PROTEIN-RELATED"/>
    <property type="match status" value="1"/>
</dbReference>
<dbReference type="InterPro" id="IPR026992">
    <property type="entry name" value="DIOX_N"/>
</dbReference>
<dbReference type="RefSeq" id="XP_044715672.1">
    <property type="nucleotide sequence ID" value="XM_044869323.1"/>
</dbReference>
<comment type="caution">
    <text evidence="4">The sequence shown here is derived from an EMBL/GenBank/DDBJ whole genome shotgun (WGS) entry which is preliminary data.</text>
</comment>
<dbReference type="InterPro" id="IPR027443">
    <property type="entry name" value="IPNS-like_sf"/>
</dbReference>
<organism evidence="4 5">
    <name type="scientific">Hirsutella rhossiliensis</name>
    <dbReference type="NCBI Taxonomy" id="111463"/>
    <lineage>
        <taxon>Eukaryota</taxon>
        <taxon>Fungi</taxon>
        <taxon>Dikarya</taxon>
        <taxon>Ascomycota</taxon>
        <taxon>Pezizomycotina</taxon>
        <taxon>Sordariomycetes</taxon>
        <taxon>Hypocreomycetidae</taxon>
        <taxon>Hypocreales</taxon>
        <taxon>Ophiocordycipitaceae</taxon>
        <taxon>Hirsutella</taxon>
    </lineage>
</organism>
<evidence type="ECO:0000259" key="3">
    <source>
        <dbReference type="PROSITE" id="PS51471"/>
    </source>
</evidence>
<accession>A0A9P8SCY8</accession>
<dbReference type="OrthoDB" id="288590at2759"/>
<dbReference type="Gene3D" id="2.60.120.330">
    <property type="entry name" value="B-lactam Antibiotic, Isopenicillin N Synthase, Chain"/>
    <property type="match status" value="1"/>
</dbReference>
<dbReference type="Pfam" id="PF03171">
    <property type="entry name" value="2OG-FeII_Oxy"/>
    <property type="match status" value="1"/>
</dbReference>
<protein>
    <submittedName>
        <fullName evidence="4">2OG-Fe(II) oxygenase superfamily domain-containing protein</fullName>
    </submittedName>
</protein>
<gene>
    <name evidence="4" type="ORF">HRG_10853</name>
</gene>
<dbReference type="Pfam" id="PF14226">
    <property type="entry name" value="DIOX_N"/>
    <property type="match status" value="1"/>
</dbReference>
<dbReference type="EMBL" id="JAIZPD010000017">
    <property type="protein sequence ID" value="KAH0958158.1"/>
    <property type="molecule type" value="Genomic_DNA"/>
</dbReference>
<evidence type="ECO:0000313" key="5">
    <source>
        <dbReference type="Proteomes" id="UP000824596"/>
    </source>
</evidence>
<name>A0A9P8SCY8_9HYPO</name>
<dbReference type="Proteomes" id="UP000824596">
    <property type="component" value="Unassembled WGS sequence"/>
</dbReference>
<comment type="similarity">
    <text evidence="1 2">Belongs to the iron/ascorbate-dependent oxidoreductase family.</text>
</comment>
<dbReference type="InterPro" id="IPR050231">
    <property type="entry name" value="Iron_ascorbate_oxido_reductase"/>
</dbReference>
<dbReference type="PROSITE" id="PS51471">
    <property type="entry name" value="FE2OG_OXY"/>
    <property type="match status" value="1"/>
</dbReference>
<feature type="domain" description="Fe2OG dioxygenase" evidence="3">
    <location>
        <begin position="185"/>
        <end position="296"/>
    </location>
</feature>
<dbReference type="GO" id="GO:0044283">
    <property type="term" value="P:small molecule biosynthetic process"/>
    <property type="evidence" value="ECO:0007669"/>
    <property type="project" value="UniProtKB-ARBA"/>
</dbReference>
<proteinExistence type="inferred from homology"/>